<evidence type="ECO:0000313" key="8">
    <source>
        <dbReference type="EMBL" id="NUU27489.1"/>
    </source>
</evidence>
<evidence type="ECO:0000256" key="2">
    <source>
        <dbReference type="ARBA" id="ARBA00022676"/>
    </source>
</evidence>
<dbReference type="GO" id="GO:0016757">
    <property type="term" value="F:glycosyltransferase activity"/>
    <property type="evidence" value="ECO:0007669"/>
    <property type="project" value="UniProtKB-KW"/>
</dbReference>
<gene>
    <name evidence="8" type="ORF">HP467_05095</name>
</gene>
<evidence type="ECO:0000256" key="5">
    <source>
        <dbReference type="ARBA" id="ARBA00022989"/>
    </source>
</evidence>
<protein>
    <submittedName>
        <fullName evidence="8">Glycosyltransferase</fullName>
    </submittedName>
</protein>
<keyword evidence="2" id="KW-0328">Glycosyltransferase</keyword>
<dbReference type="PANTHER" id="PTHR43867">
    <property type="entry name" value="CELLULOSE SYNTHASE CATALYTIC SUBUNIT A [UDP-FORMING]"/>
    <property type="match status" value="1"/>
</dbReference>
<evidence type="ECO:0000256" key="7">
    <source>
        <dbReference type="SAM" id="Phobius"/>
    </source>
</evidence>
<keyword evidence="3 8" id="KW-0808">Transferase</keyword>
<evidence type="ECO:0000256" key="6">
    <source>
        <dbReference type="ARBA" id="ARBA00023136"/>
    </source>
</evidence>
<dbReference type="Gene3D" id="3.90.550.10">
    <property type="entry name" value="Spore Coat Polysaccharide Biosynthesis Protein SpsA, Chain A"/>
    <property type="match status" value="1"/>
</dbReference>
<dbReference type="SUPFAM" id="SSF53448">
    <property type="entry name" value="Nucleotide-diphospho-sugar transferases"/>
    <property type="match status" value="1"/>
</dbReference>
<dbReference type="InterPro" id="IPR050321">
    <property type="entry name" value="Glycosyltr_2/OpgH_subfam"/>
</dbReference>
<comment type="caution">
    <text evidence="8">The sequence shown here is derived from an EMBL/GenBank/DDBJ whole genome shotgun (WGS) entry which is preliminary data.</text>
</comment>
<evidence type="ECO:0000256" key="1">
    <source>
        <dbReference type="ARBA" id="ARBA00004141"/>
    </source>
</evidence>
<sequence length="452" mass="50467">MTATESAQILAFVLLVVFLAYVLAILVPFLRRRPDREGDADAFTWHAFVPCRDEEVVIGATIERMRSRFPAMHVWVIDDDSDDRSATIIAERAAVDPHVHLVQRRRPAARTGKGDALNAAYAQLDAWLPAGTDRSAVVVVVVDADGILAENALRQAAGRHAFGNPATGACQAAVWMSNRDDRDPAGAAPGRLGRWWSRYLIRMQDIEFRTTIAAMQCLRGRTLSVGLGGNGQFTRLSALDAIAQGERTPWHGSLLEDYELGVHVMLAGFRNVYLHDTHVEQEALPGTRRLLTQRTRWCQGGMQCARYLLRIFTSPHVTNAGALEASYFLVQPYLQMAGVLLWPTVFVAMVAQGSVSEGSFWAWFAEAWWLLPLVVITGIAPFALWPLIYRRHIGERTGLGTTLGWALGYWIYMYQSYVCVPRAFTRILTSRNGWAKTRRNAETDHLFVAKEA</sequence>
<feature type="transmembrane region" description="Helical" evidence="7">
    <location>
        <begin position="333"/>
        <end position="355"/>
    </location>
</feature>
<evidence type="ECO:0000256" key="4">
    <source>
        <dbReference type="ARBA" id="ARBA00022692"/>
    </source>
</evidence>
<dbReference type="PANTHER" id="PTHR43867:SF2">
    <property type="entry name" value="CELLULOSE SYNTHASE CATALYTIC SUBUNIT A [UDP-FORMING]"/>
    <property type="match status" value="1"/>
</dbReference>
<dbReference type="Pfam" id="PF13641">
    <property type="entry name" value="Glyco_tranf_2_3"/>
    <property type="match status" value="1"/>
</dbReference>
<dbReference type="Proteomes" id="UP000539146">
    <property type="component" value="Unassembled WGS sequence"/>
</dbReference>
<dbReference type="EMBL" id="JABMCG010000090">
    <property type="protein sequence ID" value="NUU27489.1"/>
    <property type="molecule type" value="Genomic_DNA"/>
</dbReference>
<feature type="transmembrane region" description="Helical" evidence="7">
    <location>
        <begin position="367"/>
        <end position="389"/>
    </location>
</feature>
<evidence type="ECO:0000313" key="9">
    <source>
        <dbReference type="Proteomes" id="UP000539146"/>
    </source>
</evidence>
<name>A0A850DS68_9MICO</name>
<accession>A0A850DS68</accession>
<proteinExistence type="predicted"/>
<reference evidence="8 9" key="1">
    <citation type="submission" date="2020-05" db="EMBL/GenBank/DDBJ databases">
        <title>Genome Sequencing of Type Strains.</title>
        <authorList>
            <person name="Lemaire J.F."/>
            <person name="Inderbitzin P."/>
            <person name="Gregorio O.A."/>
            <person name="Collins S.B."/>
            <person name="Wespe N."/>
            <person name="Knight-Connoni V."/>
        </authorList>
    </citation>
    <scope>NUCLEOTIDE SEQUENCE [LARGE SCALE GENOMIC DNA]</scope>
    <source>
        <strain evidence="8 9">DSM 20512</strain>
    </source>
</reference>
<feature type="transmembrane region" description="Helical" evidence="7">
    <location>
        <begin position="6"/>
        <end position="30"/>
    </location>
</feature>
<dbReference type="InterPro" id="IPR029044">
    <property type="entry name" value="Nucleotide-diphossugar_trans"/>
</dbReference>
<dbReference type="GO" id="GO:0016020">
    <property type="term" value="C:membrane"/>
    <property type="evidence" value="ECO:0007669"/>
    <property type="project" value="UniProtKB-SubCell"/>
</dbReference>
<keyword evidence="6 7" id="KW-0472">Membrane</keyword>
<comment type="subcellular location">
    <subcellularLocation>
        <location evidence="1">Membrane</location>
        <topology evidence="1">Multi-pass membrane protein</topology>
    </subcellularLocation>
</comment>
<evidence type="ECO:0000256" key="3">
    <source>
        <dbReference type="ARBA" id="ARBA00022679"/>
    </source>
</evidence>
<keyword evidence="4 7" id="KW-0812">Transmembrane</keyword>
<keyword evidence="5 7" id="KW-1133">Transmembrane helix</keyword>
<dbReference type="AlphaFoldDB" id="A0A850DS68"/>
<dbReference type="RefSeq" id="WP_058742263.1">
    <property type="nucleotide sequence ID" value="NZ_BAAAWP010000001.1"/>
</dbReference>
<organism evidence="8 9">
    <name type="scientific">Curtobacterium citreum</name>
    <dbReference type="NCBI Taxonomy" id="2036"/>
    <lineage>
        <taxon>Bacteria</taxon>
        <taxon>Bacillati</taxon>
        <taxon>Actinomycetota</taxon>
        <taxon>Actinomycetes</taxon>
        <taxon>Micrococcales</taxon>
        <taxon>Microbacteriaceae</taxon>
        <taxon>Curtobacterium</taxon>
    </lineage>
</organism>